<feature type="region of interest" description="Disordered" evidence="1">
    <location>
        <begin position="91"/>
        <end position="112"/>
    </location>
</feature>
<sequence length="579" mass="64377">MPDSSQQLPWIVFVHVSNSNAPAVGEVTAADASRYFLLSPSPCIIVENIHIPMAEINYSNTYMRLFPCPPTVVAVLDPNVCVVIYEASPEHCGGGGGGGSKSQRSPPPGHRQARLLPEMAAHYRSDRSAKHGFEDHSPLKIQSEMQHIVMCCNRRASLIARAQTYHEEVERSLESLKPTPLQRLEGRAGCYSTRTNITARNTANEVFVVETLHQEDVQRWGRAVRRDTSSHQPSASCLSEVTGVPLSEELLHHSLGTVFENRVENQTSSQPVVIERVAFKMAQPIVTTEWAGSPSFSPHSFVCFVLPTSHSCGSHVIWERRYNTAAIYPTHLVWYGRGTWSSSVAHNTACPSSSESRARNGVGGAEHVEEVVQAQLYDQRQADNLPYVWLFPTRPSLNYSPPYFTERKINYSSIYITRFHLQRSFVISASFARGDGPTLERFSGGWLEASKRRDTVDPSSSILAGLLRISRIVALGTRLVATDILEYKFTLHQEYVVGVINIWPVLNTEALRAGEGESRWLWGSAGKQGWRKLEITEKTRRPAASPGTIPTCDGNRTRFTFLGGELYKNIDSGTPGCRL</sequence>
<evidence type="ECO:0000313" key="3">
    <source>
        <dbReference type="Proteomes" id="UP001159363"/>
    </source>
</evidence>
<evidence type="ECO:0000256" key="1">
    <source>
        <dbReference type="SAM" id="MobiDB-lite"/>
    </source>
</evidence>
<reference evidence="2 3" key="1">
    <citation type="submission" date="2023-02" db="EMBL/GenBank/DDBJ databases">
        <title>LHISI_Scaffold_Assembly.</title>
        <authorList>
            <person name="Stuart O.P."/>
            <person name="Cleave R."/>
            <person name="Magrath M.J.L."/>
            <person name="Mikheyev A.S."/>
        </authorList>
    </citation>
    <scope>NUCLEOTIDE SEQUENCE [LARGE SCALE GENOMIC DNA]</scope>
    <source>
        <strain evidence="2">Daus_M_001</strain>
        <tissue evidence="2">Leg muscle</tissue>
    </source>
</reference>
<dbReference type="Proteomes" id="UP001159363">
    <property type="component" value="Chromosome 2"/>
</dbReference>
<protein>
    <submittedName>
        <fullName evidence="2">Uncharacterized protein</fullName>
    </submittedName>
</protein>
<dbReference type="EMBL" id="JARBHB010000002">
    <property type="protein sequence ID" value="KAJ8893010.1"/>
    <property type="molecule type" value="Genomic_DNA"/>
</dbReference>
<name>A0ABQ9I8K9_9NEOP</name>
<evidence type="ECO:0000313" key="2">
    <source>
        <dbReference type="EMBL" id="KAJ8893010.1"/>
    </source>
</evidence>
<organism evidence="2 3">
    <name type="scientific">Dryococelus australis</name>
    <dbReference type="NCBI Taxonomy" id="614101"/>
    <lineage>
        <taxon>Eukaryota</taxon>
        <taxon>Metazoa</taxon>
        <taxon>Ecdysozoa</taxon>
        <taxon>Arthropoda</taxon>
        <taxon>Hexapoda</taxon>
        <taxon>Insecta</taxon>
        <taxon>Pterygota</taxon>
        <taxon>Neoptera</taxon>
        <taxon>Polyneoptera</taxon>
        <taxon>Phasmatodea</taxon>
        <taxon>Verophasmatodea</taxon>
        <taxon>Anareolatae</taxon>
        <taxon>Phasmatidae</taxon>
        <taxon>Eurycanthinae</taxon>
        <taxon>Dryococelus</taxon>
    </lineage>
</organism>
<comment type="caution">
    <text evidence="2">The sequence shown here is derived from an EMBL/GenBank/DDBJ whole genome shotgun (WGS) entry which is preliminary data.</text>
</comment>
<accession>A0ABQ9I8K9</accession>
<proteinExistence type="predicted"/>
<gene>
    <name evidence="2" type="ORF">PR048_005591</name>
</gene>
<keyword evidence="3" id="KW-1185">Reference proteome</keyword>